<evidence type="ECO:0000313" key="1">
    <source>
        <dbReference type="EMBL" id="PNY28706.1"/>
    </source>
</evidence>
<proteinExistence type="predicted"/>
<gene>
    <name evidence="1" type="ORF">TCAP_01369</name>
</gene>
<accession>A0A2K3QMD8</accession>
<organism evidence="1 2">
    <name type="scientific">Tolypocladium capitatum</name>
    <dbReference type="NCBI Taxonomy" id="45235"/>
    <lineage>
        <taxon>Eukaryota</taxon>
        <taxon>Fungi</taxon>
        <taxon>Dikarya</taxon>
        <taxon>Ascomycota</taxon>
        <taxon>Pezizomycotina</taxon>
        <taxon>Sordariomycetes</taxon>
        <taxon>Hypocreomycetidae</taxon>
        <taxon>Hypocreales</taxon>
        <taxon>Ophiocordycipitaceae</taxon>
        <taxon>Tolypocladium</taxon>
    </lineage>
</organism>
<dbReference type="EMBL" id="NRSZ01000222">
    <property type="protein sequence ID" value="PNY28706.1"/>
    <property type="molecule type" value="Genomic_DNA"/>
</dbReference>
<protein>
    <submittedName>
        <fullName evidence="1">Uncharacterized protein</fullName>
    </submittedName>
</protein>
<dbReference type="AlphaFoldDB" id="A0A2K3QMD8"/>
<reference evidence="1 2" key="1">
    <citation type="submission" date="2017-08" db="EMBL/GenBank/DDBJ databases">
        <title>Harnessing the power of phylogenomics to disentangle the directionality and signatures of interkingdom host jumping in the parasitic fungal genus Tolypocladium.</title>
        <authorList>
            <person name="Quandt C.A."/>
            <person name="Patterson W."/>
            <person name="Spatafora J.W."/>
        </authorList>
    </citation>
    <scope>NUCLEOTIDE SEQUENCE [LARGE SCALE GENOMIC DNA]</scope>
    <source>
        <strain evidence="1 2">CBS 113982</strain>
    </source>
</reference>
<keyword evidence="2" id="KW-1185">Reference proteome</keyword>
<name>A0A2K3QMD8_9HYPO</name>
<evidence type="ECO:0000313" key="2">
    <source>
        <dbReference type="Proteomes" id="UP000236621"/>
    </source>
</evidence>
<dbReference type="Proteomes" id="UP000236621">
    <property type="component" value="Unassembled WGS sequence"/>
</dbReference>
<comment type="caution">
    <text evidence="1">The sequence shown here is derived from an EMBL/GenBank/DDBJ whole genome shotgun (WGS) entry which is preliminary data.</text>
</comment>
<sequence length="89" mass="9807">MRQTLKEPLGANDVRISGCLPAGSMWNSITELQPGAMYLDSFPLHIWFSVHWIHSPCASGESQGAVMSSDGGSDCSMYMLLRLLFDSRL</sequence>